<evidence type="ECO:0000313" key="4">
    <source>
        <dbReference type="Proteomes" id="UP000187209"/>
    </source>
</evidence>
<dbReference type="OrthoDB" id="285016at2759"/>
<keyword evidence="2" id="KW-0472">Membrane</keyword>
<feature type="transmembrane region" description="Helical" evidence="2">
    <location>
        <begin position="72"/>
        <end position="91"/>
    </location>
</feature>
<gene>
    <name evidence="3" type="ORF">SteCoe_11920</name>
</gene>
<organism evidence="3 4">
    <name type="scientific">Stentor coeruleus</name>
    <dbReference type="NCBI Taxonomy" id="5963"/>
    <lineage>
        <taxon>Eukaryota</taxon>
        <taxon>Sar</taxon>
        <taxon>Alveolata</taxon>
        <taxon>Ciliophora</taxon>
        <taxon>Postciliodesmatophora</taxon>
        <taxon>Heterotrichea</taxon>
        <taxon>Heterotrichida</taxon>
        <taxon>Stentoridae</taxon>
        <taxon>Stentor</taxon>
    </lineage>
</organism>
<keyword evidence="4" id="KW-1185">Reference proteome</keyword>
<comment type="caution">
    <text evidence="3">The sequence shown here is derived from an EMBL/GenBank/DDBJ whole genome shotgun (WGS) entry which is preliminary data.</text>
</comment>
<feature type="region of interest" description="Disordered" evidence="1">
    <location>
        <begin position="1"/>
        <end position="33"/>
    </location>
</feature>
<keyword evidence="2" id="KW-1133">Transmembrane helix</keyword>
<accession>A0A1R2CC55</accession>
<evidence type="ECO:0000313" key="3">
    <source>
        <dbReference type="EMBL" id="OMJ86562.1"/>
    </source>
</evidence>
<dbReference type="AlphaFoldDB" id="A0A1R2CC55"/>
<keyword evidence="2" id="KW-0812">Transmembrane</keyword>
<reference evidence="3 4" key="1">
    <citation type="submission" date="2016-11" db="EMBL/GenBank/DDBJ databases">
        <title>The macronuclear genome of Stentor coeruleus: a giant cell with tiny introns.</title>
        <authorList>
            <person name="Slabodnick M."/>
            <person name="Ruby J.G."/>
            <person name="Reiff S.B."/>
            <person name="Swart E.C."/>
            <person name="Gosai S."/>
            <person name="Prabakaran S."/>
            <person name="Witkowska E."/>
            <person name="Larue G.E."/>
            <person name="Fisher S."/>
            <person name="Freeman R.M."/>
            <person name="Gunawardena J."/>
            <person name="Chu W."/>
            <person name="Stover N.A."/>
            <person name="Gregory B.D."/>
            <person name="Nowacki M."/>
            <person name="Derisi J."/>
            <person name="Roy S.W."/>
            <person name="Marshall W.F."/>
            <person name="Sood P."/>
        </authorList>
    </citation>
    <scope>NUCLEOTIDE SEQUENCE [LARGE SCALE GENOMIC DNA]</scope>
    <source>
        <strain evidence="3">WM001</strain>
    </source>
</reference>
<feature type="compositionally biased region" description="Basic and acidic residues" evidence="1">
    <location>
        <begin position="1"/>
        <end position="22"/>
    </location>
</feature>
<sequence length="122" mass="14317">MLKKFFDKGQKVGKISRKDPDFRTPLPDFKGQRRDPIGMVGPLPAMRTTEEMRYRIGPIHTLHPRDIRIKSWLSMLVYIGWYVGVFAFIAYRLTSDDLDTLEKEARQQAELRKKIQEEFGDS</sequence>
<dbReference type="EMBL" id="MPUH01000202">
    <property type="protein sequence ID" value="OMJ86562.1"/>
    <property type="molecule type" value="Genomic_DNA"/>
</dbReference>
<dbReference type="Proteomes" id="UP000187209">
    <property type="component" value="Unassembled WGS sequence"/>
</dbReference>
<evidence type="ECO:0000256" key="1">
    <source>
        <dbReference type="SAM" id="MobiDB-lite"/>
    </source>
</evidence>
<protein>
    <submittedName>
        <fullName evidence="3">Uncharacterized protein</fullName>
    </submittedName>
</protein>
<proteinExistence type="predicted"/>
<name>A0A1R2CC55_9CILI</name>
<evidence type="ECO:0000256" key="2">
    <source>
        <dbReference type="SAM" id="Phobius"/>
    </source>
</evidence>